<dbReference type="Proteomes" id="UP000057043">
    <property type="component" value="Unassembled WGS sequence"/>
</dbReference>
<evidence type="ECO:0000256" key="10">
    <source>
        <dbReference type="ARBA" id="ARBA00023303"/>
    </source>
</evidence>
<keyword evidence="11" id="KW-0129">CBS domain</keyword>
<dbReference type="GO" id="GO:0034707">
    <property type="term" value="C:chloride channel complex"/>
    <property type="evidence" value="ECO:0007669"/>
    <property type="project" value="UniProtKB-KW"/>
</dbReference>
<evidence type="ECO:0000256" key="4">
    <source>
        <dbReference type="ARBA" id="ARBA00022989"/>
    </source>
</evidence>
<dbReference type="InterPro" id="IPR050368">
    <property type="entry name" value="ClC-type_chloride_channel"/>
</dbReference>
<keyword evidence="7" id="KW-0486">Methionine biosynthesis</keyword>
<dbReference type="PATRIC" id="fig|301375.6.peg.1270"/>
<keyword evidence="5" id="KW-0406">Ion transport</keyword>
<evidence type="ECO:0000256" key="1">
    <source>
        <dbReference type="ARBA" id="ARBA00004141"/>
    </source>
</evidence>
<dbReference type="Proteomes" id="UP000053961">
    <property type="component" value="Unassembled WGS sequence"/>
</dbReference>
<dbReference type="EMBL" id="LGHB01000035">
    <property type="protein sequence ID" value="KUK95376.1"/>
    <property type="molecule type" value="Genomic_DNA"/>
</dbReference>
<dbReference type="Pfam" id="PF00571">
    <property type="entry name" value="CBS"/>
    <property type="match status" value="2"/>
</dbReference>
<keyword evidence="9" id="KW-0868">Chloride</keyword>
<feature type="transmembrane region" description="Helical" evidence="12">
    <location>
        <begin position="12"/>
        <end position="31"/>
    </location>
</feature>
<evidence type="ECO:0000313" key="17">
    <source>
        <dbReference type="Proteomes" id="UP000057043"/>
    </source>
</evidence>
<organism evidence="14 17">
    <name type="scientific">Methanothrix harundinacea</name>
    <dbReference type="NCBI Taxonomy" id="301375"/>
    <lineage>
        <taxon>Archaea</taxon>
        <taxon>Methanobacteriati</taxon>
        <taxon>Methanobacteriota</taxon>
        <taxon>Stenosarchaea group</taxon>
        <taxon>Methanomicrobia</taxon>
        <taxon>Methanotrichales</taxon>
        <taxon>Methanotrichaceae</taxon>
        <taxon>Methanothrix</taxon>
    </lineage>
</organism>
<feature type="transmembrane region" description="Helical" evidence="12">
    <location>
        <begin position="218"/>
        <end position="243"/>
    </location>
</feature>
<feature type="domain" description="CBS" evidence="13">
    <location>
        <begin position="513"/>
        <end position="574"/>
    </location>
</feature>
<dbReference type="InterPro" id="IPR014743">
    <property type="entry name" value="Cl-channel_core"/>
</dbReference>
<evidence type="ECO:0000256" key="12">
    <source>
        <dbReference type="SAM" id="Phobius"/>
    </source>
</evidence>
<dbReference type="EMBL" id="LGFT01000035">
    <property type="protein sequence ID" value="KUK44104.1"/>
    <property type="molecule type" value="Genomic_DNA"/>
</dbReference>
<dbReference type="InterPro" id="IPR001807">
    <property type="entry name" value="ClC"/>
</dbReference>
<evidence type="ECO:0000259" key="13">
    <source>
        <dbReference type="PROSITE" id="PS51371"/>
    </source>
</evidence>
<dbReference type="SUPFAM" id="SSF81340">
    <property type="entry name" value="Clc chloride channel"/>
    <property type="match status" value="1"/>
</dbReference>
<reference evidence="16 17" key="2">
    <citation type="journal article" date="2015" name="MBio">
        <title>Genome-Resolved Metagenomic Analysis Reveals Roles for Candidate Phyla and Other Microbial Community Members in Biogeochemical Transformations in Oil Reservoirs.</title>
        <authorList>
            <person name="Hu P."/>
            <person name="Tom L."/>
            <person name="Singh A."/>
            <person name="Thomas B.C."/>
            <person name="Baker B.J."/>
            <person name="Piceno Y.M."/>
            <person name="Andersen G.L."/>
            <person name="Banfield J.F."/>
        </authorList>
    </citation>
    <scope>NUCLEOTIDE SEQUENCE [LARGE SCALE GENOMIC DNA]</scope>
    <source>
        <strain evidence="14">57_489</strain>
    </source>
</reference>
<dbReference type="PROSITE" id="PS51371">
    <property type="entry name" value="CBS"/>
    <property type="match status" value="2"/>
</dbReference>
<feature type="transmembrane region" description="Helical" evidence="12">
    <location>
        <begin position="339"/>
        <end position="360"/>
    </location>
</feature>
<keyword evidence="4 12" id="KW-1133">Transmembrane helix</keyword>
<evidence type="ECO:0000256" key="9">
    <source>
        <dbReference type="ARBA" id="ARBA00023214"/>
    </source>
</evidence>
<keyword evidence="6 12" id="KW-0472">Membrane</keyword>
<evidence type="ECO:0000256" key="11">
    <source>
        <dbReference type="PROSITE-ProRule" id="PRU00703"/>
    </source>
</evidence>
<evidence type="ECO:0000256" key="5">
    <source>
        <dbReference type="ARBA" id="ARBA00023065"/>
    </source>
</evidence>
<feature type="transmembrane region" description="Helical" evidence="12">
    <location>
        <begin position="264"/>
        <end position="285"/>
    </location>
</feature>
<protein>
    <submittedName>
        <fullName evidence="14">Chloride transporter, chloride channel (ClC) family protein</fullName>
    </submittedName>
</protein>
<keyword evidence="7" id="KW-0028">Amino-acid biosynthesis</keyword>
<evidence type="ECO:0000256" key="6">
    <source>
        <dbReference type="ARBA" id="ARBA00023136"/>
    </source>
</evidence>
<gene>
    <name evidence="14" type="ORF">XD72_1557</name>
    <name evidence="15" type="ORF">XE07_1835</name>
</gene>
<dbReference type="PANTHER" id="PTHR43427:SF6">
    <property type="entry name" value="CHLORIDE CHANNEL PROTEIN CLC-E"/>
    <property type="match status" value="1"/>
</dbReference>
<feature type="transmembrane region" description="Helical" evidence="12">
    <location>
        <begin position="305"/>
        <end position="327"/>
    </location>
</feature>
<dbReference type="Pfam" id="PF00654">
    <property type="entry name" value="Voltage_CLC"/>
    <property type="match status" value="1"/>
</dbReference>
<name>A0A101FTG0_9EURY</name>
<keyword evidence="10" id="KW-0407">Ion channel</keyword>
<feature type="domain" description="CBS" evidence="13">
    <location>
        <begin position="451"/>
        <end position="506"/>
    </location>
</feature>
<keyword evidence="2" id="KW-0813">Transport</keyword>
<feature type="transmembrane region" description="Helical" evidence="12">
    <location>
        <begin position="397"/>
        <end position="418"/>
    </location>
</feature>
<feature type="transmembrane region" description="Helical" evidence="12">
    <location>
        <begin position="366"/>
        <end position="390"/>
    </location>
</feature>
<sequence>MIRHLGENRWLVLDTLAIVTGLAGGLGAVIFRRLVESVHHLFFGPVLAALPGGDERMVLLPVLGGAVVGLTILRFAPEARGEGIPGLMESLHKRGGRIRARSGPSLLLASIVTIGSGGSAGRDSPIAQIGAYFGSILGQRLRLTVADVQILAICGFVAGLAGTFNAPLGSAIFGMEVVMRRFRMVDAVPLLLSAVIGAATASAFLGTNPAFTPPEIDLVLAELWLCFILGLVLGAVSLLWVALASGAERLFEKLPLRDGLKPALGGFVAGAAGLYFLDYGIMGVGYDGVDRVLSLVSGPSGSDEIPILLFLLALAAAKALATASTLGSGGSGGSIGPTLYIGAVVGAGLGLIFADVLPAAEGHAPTYALLGAGALFAGSAGAPLTCVVLISEMTADYALLPSLMIACATSYGIAQMGLKGSTIYTLNLLRRGVTLETEEAVLARVPVKDAMAQEVVTVDPDATIRDVRERIVEHNIRGFPVVKDGDLLGIVTFDDLRKVPEERQDEIRVEDVAVKDVIVAYPEENMKQVMDRLYQNNVGRLPVVERENPKKLLGIVTRTDAIGAYERAAENQEERAK</sequence>
<comment type="caution">
    <text evidence="14">The sequence shown here is derived from an EMBL/GenBank/DDBJ whole genome shotgun (WGS) entry which is preliminary data.</text>
</comment>
<feature type="transmembrane region" description="Helical" evidence="12">
    <location>
        <begin position="150"/>
        <end position="175"/>
    </location>
</feature>
<keyword evidence="8" id="KW-0869">Chloride channel</keyword>
<evidence type="ECO:0000313" key="15">
    <source>
        <dbReference type="EMBL" id="KUK95376.1"/>
    </source>
</evidence>
<evidence type="ECO:0000256" key="2">
    <source>
        <dbReference type="ARBA" id="ARBA00022448"/>
    </source>
</evidence>
<dbReference type="SUPFAM" id="SSF54631">
    <property type="entry name" value="CBS-domain pair"/>
    <property type="match status" value="1"/>
</dbReference>
<reference evidence="15" key="1">
    <citation type="journal article" date="2015" name="MBio">
        <title>Genome-resolved metagenomic analysis reveals roles for candidate phyla and other microbial community members in biogeochemical transformations in oil reservoirs.</title>
        <authorList>
            <person name="Hu P."/>
            <person name="Tom L."/>
            <person name="Singh A."/>
            <person name="Thomas B.C."/>
            <person name="Baker B.J."/>
            <person name="Piceno Y.M."/>
            <person name="Andersen G.L."/>
            <person name="Banfield J.F."/>
        </authorList>
    </citation>
    <scope>NUCLEOTIDE SEQUENCE [LARGE SCALE GENOMIC DNA]</scope>
    <source>
        <strain evidence="15">56_747</strain>
    </source>
</reference>
<keyword evidence="3 12" id="KW-0812">Transmembrane</keyword>
<evidence type="ECO:0000313" key="14">
    <source>
        <dbReference type="EMBL" id="KUK44104.1"/>
    </source>
</evidence>
<dbReference type="GO" id="GO:0009086">
    <property type="term" value="P:methionine biosynthetic process"/>
    <property type="evidence" value="ECO:0007669"/>
    <property type="project" value="UniProtKB-KW"/>
</dbReference>
<dbReference type="InterPro" id="IPR046342">
    <property type="entry name" value="CBS_dom_sf"/>
</dbReference>
<comment type="subcellular location">
    <subcellularLocation>
        <location evidence="1">Membrane</location>
        <topology evidence="1">Multi-pass membrane protein</topology>
    </subcellularLocation>
</comment>
<evidence type="ECO:0000256" key="3">
    <source>
        <dbReference type="ARBA" id="ARBA00022692"/>
    </source>
</evidence>
<accession>A0A101FTG0</accession>
<dbReference type="SMART" id="SM00116">
    <property type="entry name" value="CBS"/>
    <property type="match status" value="2"/>
</dbReference>
<dbReference type="Gene3D" id="3.10.580.10">
    <property type="entry name" value="CBS-domain"/>
    <property type="match status" value="1"/>
</dbReference>
<evidence type="ECO:0000256" key="8">
    <source>
        <dbReference type="ARBA" id="ARBA00023173"/>
    </source>
</evidence>
<proteinExistence type="predicted"/>
<dbReference type="PANTHER" id="PTHR43427">
    <property type="entry name" value="CHLORIDE CHANNEL PROTEIN CLC-E"/>
    <property type="match status" value="1"/>
</dbReference>
<dbReference type="InterPro" id="IPR000644">
    <property type="entry name" value="CBS_dom"/>
</dbReference>
<evidence type="ECO:0000256" key="7">
    <source>
        <dbReference type="ARBA" id="ARBA00023167"/>
    </source>
</evidence>
<evidence type="ECO:0000313" key="16">
    <source>
        <dbReference type="Proteomes" id="UP000053961"/>
    </source>
</evidence>
<dbReference type="CDD" id="cd00400">
    <property type="entry name" value="Voltage_gated_ClC"/>
    <property type="match status" value="1"/>
</dbReference>
<feature type="transmembrane region" description="Helical" evidence="12">
    <location>
        <begin position="58"/>
        <end position="77"/>
    </location>
</feature>
<feature type="transmembrane region" description="Helical" evidence="12">
    <location>
        <begin position="187"/>
        <end position="206"/>
    </location>
</feature>
<dbReference type="AlphaFoldDB" id="A0A101FTG0"/>
<dbReference type="PRINTS" id="PR00762">
    <property type="entry name" value="CLCHANNEL"/>
</dbReference>
<dbReference type="GO" id="GO:0005254">
    <property type="term" value="F:chloride channel activity"/>
    <property type="evidence" value="ECO:0007669"/>
    <property type="project" value="UniProtKB-KW"/>
</dbReference>
<dbReference type="Gene3D" id="1.10.3080.10">
    <property type="entry name" value="Clc chloride channel"/>
    <property type="match status" value="1"/>
</dbReference>